<sequence length="994" mass="108575">MTGSGRPATRSRLSRAGFVDLTEATRALDELVELTGAAREDLIRGGARSADPDAAVLAILAIARRDAQAARRVIDDDRAARLLWRIVGASAGLADFLLRRPDALAEVTGFTGRLPTAEEMSARMLDAVAGSGDDPTNALRAEYRRLLLRIAAVDLSAADPVEVVAAVSAALSDAAAAALDAALAAARMTLVAEGQATPEEVDATRLAIIGMGKAGARELNYVSDVDVIFVADGGEDLDEARMIEVATRLAKRTMQGIGEYDTEPPLWEVDANLRPEGRQGALVRTLASHVAYYERWADLWEFQALLKARALAGDRELGAAYVDAIRPFVWSSSEREGFVGSVQGMRKRVSDNIPKDEIDRQLKLGPGGLRDVEFTVQLLQLVHGRGDAGVRERGTLAAIDSLVDGGYIGRDDAASFSTDYRILRLLEHRLQLQQLRRTHLMPADDEGRRVLARATGLFEVDGAFAGGTAKDVMATWARVKHEVRDIHVRLFYRPLLSAVAATEYDARALTGAEAHDRLAAIGFQDPRSALAHIGALTKGVSRKTTVQRTLMPVMLRWFAEGVDPDGGLVAYRRISERLGDSPWFLRMLRDSAGAAESLTMLLSGSRYVGDLMEWIPESVAWLDSGEQLRPRAFEVLDHEARAIVRRRAKVADAAKGIRAMRRRELLRTAIGSMTGALTIKDVTTALTTITDVTISALLTAVCRDVLGTSYASVEFAVIGMGRYGGAEIGFGSDADVLFVYRAGEVEPHVAEPLARKIVSGLREASEDALVPLELDAELRPEGRKGPVVRTLDAYANYYEKWSVSWEAQALLRARPVAGDEPLLADFMALVDEVRYPSDAKEADVREIKRIKARVEAERIPGSVDPARHLKLGPGGLADVEWLVQLIQMKHAHRVPELRTPRTLHALQAAFDADLLERSAGRRLGAAWRLATRLRSANTLLTGRTSDLLPTDYRSLDGIGRILDRPAGSGQLVEEQWLRAGRRARRTYEDVFYDL</sequence>
<dbReference type="GO" id="GO:0008882">
    <property type="term" value="F:[glutamate-ammonia-ligase] adenylyltransferase activity"/>
    <property type="evidence" value="ECO:0007669"/>
    <property type="project" value="InterPro"/>
</dbReference>
<keyword evidence="5" id="KW-0460">Magnesium</keyword>
<evidence type="ECO:0000256" key="3">
    <source>
        <dbReference type="ARBA" id="ARBA00022741"/>
    </source>
</evidence>
<keyword evidence="3" id="KW-0547">Nucleotide-binding</keyword>
<dbReference type="InterPro" id="IPR005190">
    <property type="entry name" value="GlnE_rpt_dom"/>
</dbReference>
<dbReference type="GO" id="GO:0005829">
    <property type="term" value="C:cytosol"/>
    <property type="evidence" value="ECO:0007669"/>
    <property type="project" value="TreeGrafter"/>
</dbReference>
<evidence type="ECO:0000259" key="8">
    <source>
        <dbReference type="Pfam" id="PF08335"/>
    </source>
</evidence>
<name>A0A916YAU9_9MICO</name>
<evidence type="ECO:0000256" key="5">
    <source>
        <dbReference type="ARBA" id="ARBA00022842"/>
    </source>
</evidence>
<feature type="domain" description="Glutamate-ammonia ligase adenylyltransferase repeated" evidence="7">
    <location>
        <begin position="83"/>
        <end position="320"/>
    </location>
</feature>
<evidence type="ECO:0000256" key="1">
    <source>
        <dbReference type="ARBA" id="ARBA00022679"/>
    </source>
</evidence>
<reference evidence="9" key="2">
    <citation type="submission" date="2020-09" db="EMBL/GenBank/DDBJ databases">
        <authorList>
            <person name="Sun Q."/>
            <person name="Zhou Y."/>
        </authorList>
    </citation>
    <scope>NUCLEOTIDE SEQUENCE</scope>
    <source>
        <strain evidence="9">CGMCC 1.15152</strain>
    </source>
</reference>
<evidence type="ECO:0000256" key="2">
    <source>
        <dbReference type="ARBA" id="ARBA00022695"/>
    </source>
</evidence>
<dbReference type="Proteomes" id="UP000633205">
    <property type="component" value="Unassembled WGS sequence"/>
</dbReference>
<dbReference type="InterPro" id="IPR023057">
    <property type="entry name" value="GlnE"/>
</dbReference>
<evidence type="ECO:0000259" key="7">
    <source>
        <dbReference type="Pfam" id="PF03710"/>
    </source>
</evidence>
<dbReference type="AlphaFoldDB" id="A0A916YAU9"/>
<reference evidence="9" key="1">
    <citation type="journal article" date="2014" name="Int. J. Syst. Evol. Microbiol.">
        <title>Complete genome sequence of Corynebacterium casei LMG S-19264T (=DSM 44701T), isolated from a smear-ripened cheese.</title>
        <authorList>
            <consortium name="US DOE Joint Genome Institute (JGI-PGF)"/>
            <person name="Walter F."/>
            <person name="Albersmeier A."/>
            <person name="Kalinowski J."/>
            <person name="Ruckert C."/>
        </authorList>
    </citation>
    <scope>NUCLEOTIDE SEQUENCE</scope>
    <source>
        <strain evidence="9">CGMCC 1.15152</strain>
    </source>
</reference>
<dbReference type="InterPro" id="IPR043519">
    <property type="entry name" value="NT_sf"/>
</dbReference>
<accession>A0A916YAU9</accession>
<feature type="domain" description="Glutamate-ammonia ligase adenylyltransferase repeated" evidence="7">
    <location>
        <begin position="596"/>
        <end position="826"/>
    </location>
</feature>
<proteinExistence type="predicted"/>
<dbReference type="RefSeq" id="WP_188711906.1">
    <property type="nucleotide sequence ID" value="NZ_BMHO01000001.1"/>
</dbReference>
<dbReference type="Pfam" id="PF03710">
    <property type="entry name" value="GlnE"/>
    <property type="match status" value="2"/>
</dbReference>
<evidence type="ECO:0000313" key="9">
    <source>
        <dbReference type="EMBL" id="GGD37426.1"/>
    </source>
</evidence>
<dbReference type="PANTHER" id="PTHR30621">
    <property type="entry name" value="GLUTAMINE SYNTHETASE ADENYLYLTRANSFERASE"/>
    <property type="match status" value="1"/>
</dbReference>
<dbReference type="GO" id="GO:0000820">
    <property type="term" value="P:regulation of glutamine family amino acid metabolic process"/>
    <property type="evidence" value="ECO:0007669"/>
    <property type="project" value="TreeGrafter"/>
</dbReference>
<dbReference type="GO" id="GO:0005524">
    <property type="term" value="F:ATP binding"/>
    <property type="evidence" value="ECO:0007669"/>
    <property type="project" value="UniProtKB-KW"/>
</dbReference>
<keyword evidence="4" id="KW-0067">ATP-binding</keyword>
<keyword evidence="2 9" id="KW-0548">Nucleotidyltransferase</keyword>
<evidence type="ECO:0000256" key="4">
    <source>
        <dbReference type="ARBA" id="ARBA00022840"/>
    </source>
</evidence>
<dbReference type="Gene3D" id="1.20.120.330">
    <property type="entry name" value="Nucleotidyltransferases domain 2"/>
    <property type="match status" value="2"/>
</dbReference>
<feature type="domain" description="PII-uridylyltransferase/Glutamine-synthetase adenylyltransferase" evidence="8">
    <location>
        <begin position="345"/>
        <end position="490"/>
    </location>
</feature>
<dbReference type="CDD" id="cd05401">
    <property type="entry name" value="NT_GlnE_GlnD_like"/>
    <property type="match status" value="2"/>
</dbReference>
<evidence type="ECO:0000313" key="10">
    <source>
        <dbReference type="Proteomes" id="UP000633205"/>
    </source>
</evidence>
<comment type="caution">
    <text evidence="9">The sequence shown here is derived from an EMBL/GenBank/DDBJ whole genome shotgun (WGS) entry which is preliminary data.</text>
</comment>
<feature type="domain" description="PII-uridylyltransferase/Glutamine-synthetase adenylyltransferase" evidence="8">
    <location>
        <begin position="863"/>
        <end position="990"/>
    </location>
</feature>
<dbReference type="Gene3D" id="3.30.460.10">
    <property type="entry name" value="Beta Polymerase, domain 2"/>
    <property type="match status" value="2"/>
</dbReference>
<gene>
    <name evidence="9" type="primary">glnE</name>
    <name evidence="9" type="ORF">GCM10010915_17810</name>
</gene>
<dbReference type="NCBIfam" id="NF010707">
    <property type="entry name" value="PRK14109.1"/>
    <property type="match status" value="1"/>
</dbReference>
<dbReference type="PANTHER" id="PTHR30621:SF0">
    <property type="entry name" value="BIFUNCTIONAL GLUTAMINE SYNTHETASE ADENYLYLTRANSFERASE_ADENYLYL-REMOVING ENZYME"/>
    <property type="match status" value="1"/>
</dbReference>
<evidence type="ECO:0000256" key="6">
    <source>
        <dbReference type="ARBA" id="ARBA00023268"/>
    </source>
</evidence>
<dbReference type="SUPFAM" id="SSF81593">
    <property type="entry name" value="Nucleotidyltransferase substrate binding subunit/domain"/>
    <property type="match status" value="2"/>
</dbReference>
<organism evidence="9 10">
    <name type="scientific">Microbacterium faecale</name>
    <dbReference type="NCBI Taxonomy" id="1804630"/>
    <lineage>
        <taxon>Bacteria</taxon>
        <taxon>Bacillati</taxon>
        <taxon>Actinomycetota</taxon>
        <taxon>Actinomycetes</taxon>
        <taxon>Micrococcales</taxon>
        <taxon>Microbacteriaceae</taxon>
        <taxon>Microbacterium</taxon>
    </lineage>
</organism>
<keyword evidence="1" id="KW-0808">Transferase</keyword>
<dbReference type="Pfam" id="PF08335">
    <property type="entry name" value="GlnD_UR_UTase"/>
    <property type="match status" value="2"/>
</dbReference>
<dbReference type="EMBL" id="BMHO01000001">
    <property type="protein sequence ID" value="GGD37426.1"/>
    <property type="molecule type" value="Genomic_DNA"/>
</dbReference>
<dbReference type="InterPro" id="IPR013546">
    <property type="entry name" value="PII_UdlTrfase/GS_AdlTrfase"/>
</dbReference>
<dbReference type="SUPFAM" id="SSF81301">
    <property type="entry name" value="Nucleotidyltransferase"/>
    <property type="match status" value="2"/>
</dbReference>
<keyword evidence="10" id="KW-1185">Reference proteome</keyword>
<keyword evidence="6" id="KW-0511">Multifunctional enzyme</keyword>
<protein>
    <submittedName>
        <fullName evidence="9">Glutamate-ammonia-ligase adenylyltransferase</fullName>
    </submittedName>
</protein>